<sequence length="120" mass="13741">MLAYYYAQLRKKQEEVRRLIECQSTLQRKQSEFQSNEQKCLEPELSARTWHGTLATAFQDIREAGIHTPFMEIAGAQFMTVFTAITDKINSLNAEIASLEQTIARLEAEARAEAEEAKTR</sequence>
<dbReference type="AlphaFoldDB" id="A0A921KCL8"/>
<gene>
    <name evidence="2" type="ORF">K8V56_08750</name>
</gene>
<reference evidence="2" key="2">
    <citation type="submission" date="2021-09" db="EMBL/GenBank/DDBJ databases">
        <authorList>
            <person name="Gilroy R."/>
        </authorList>
    </citation>
    <scope>NUCLEOTIDE SEQUENCE</scope>
    <source>
        <strain evidence="2">CHK171-7178</strain>
    </source>
</reference>
<dbReference type="Pfam" id="PF16888">
    <property type="entry name" value="YwqH-like"/>
    <property type="match status" value="1"/>
</dbReference>
<proteinExistence type="predicted"/>
<evidence type="ECO:0000313" key="2">
    <source>
        <dbReference type="EMBL" id="HJF31855.1"/>
    </source>
</evidence>
<accession>A0A921KCL8</accession>
<reference evidence="2" key="1">
    <citation type="journal article" date="2021" name="PeerJ">
        <title>Extensive microbial diversity within the chicken gut microbiome revealed by metagenomics and culture.</title>
        <authorList>
            <person name="Gilroy R."/>
            <person name="Ravi A."/>
            <person name="Getino M."/>
            <person name="Pursley I."/>
            <person name="Horton D.L."/>
            <person name="Alikhan N.F."/>
            <person name="Baker D."/>
            <person name="Gharbi K."/>
            <person name="Hall N."/>
            <person name="Watson M."/>
            <person name="Adriaenssens E.M."/>
            <person name="Foster-Nyarko E."/>
            <person name="Jarju S."/>
            <person name="Secka A."/>
            <person name="Antonio M."/>
            <person name="Oren A."/>
            <person name="Chaudhuri R.R."/>
            <person name="La Ragione R."/>
            <person name="Hildebrand F."/>
            <person name="Pallen M.J."/>
        </authorList>
    </citation>
    <scope>NUCLEOTIDE SEQUENCE</scope>
    <source>
        <strain evidence="2">CHK171-7178</strain>
    </source>
</reference>
<evidence type="ECO:0000256" key="1">
    <source>
        <dbReference type="SAM" id="Coils"/>
    </source>
</evidence>
<name>A0A921KCL8_SPOPS</name>
<comment type="caution">
    <text evidence="2">The sequence shown here is derived from an EMBL/GenBank/DDBJ whole genome shotgun (WGS) entry which is preliminary data.</text>
</comment>
<dbReference type="InterPro" id="IPR031681">
    <property type="entry name" value="YwqH-like"/>
</dbReference>
<organism evidence="2 3">
    <name type="scientific">Sporosarcina psychrophila</name>
    <name type="common">Bacillus psychrophilus</name>
    <dbReference type="NCBI Taxonomy" id="1476"/>
    <lineage>
        <taxon>Bacteria</taxon>
        <taxon>Bacillati</taxon>
        <taxon>Bacillota</taxon>
        <taxon>Bacilli</taxon>
        <taxon>Bacillales</taxon>
        <taxon>Caryophanaceae</taxon>
        <taxon>Sporosarcina</taxon>
    </lineage>
</organism>
<dbReference type="EMBL" id="DYWT01000141">
    <property type="protein sequence ID" value="HJF31855.1"/>
    <property type="molecule type" value="Genomic_DNA"/>
</dbReference>
<keyword evidence="1" id="KW-0175">Coiled coil</keyword>
<protein>
    <submittedName>
        <fullName evidence="2">DUF5082 domain-containing protein</fullName>
    </submittedName>
</protein>
<evidence type="ECO:0000313" key="3">
    <source>
        <dbReference type="Proteomes" id="UP000698173"/>
    </source>
</evidence>
<dbReference type="Proteomes" id="UP000698173">
    <property type="component" value="Unassembled WGS sequence"/>
</dbReference>
<feature type="coiled-coil region" evidence="1">
    <location>
        <begin position="82"/>
        <end position="116"/>
    </location>
</feature>